<dbReference type="RefSeq" id="WP_061315780.1">
    <property type="nucleotide sequence ID" value="NZ_CP013296.1"/>
</dbReference>
<sequence length="101" mass="11803">MFNKKIIEILKINIILWDDFILILIYQFVETEIEDEMAEHNKQKAMSNTLSVLYVFSLFSVMIAISLEECIVNLKLILPFLVGGMSLLRFGFFLFYEKVGD</sequence>
<reference evidence="1 2" key="1">
    <citation type="submission" date="2019-04" db="EMBL/GenBank/DDBJ databases">
        <title>Genome sequencing of Clostridium botulinum Groups I-IV and Clostridium butyricum.</title>
        <authorList>
            <person name="Brunt J."/>
            <person name="Van Vliet A.H.M."/>
            <person name="Stringer S.C."/>
            <person name="Carter A.T."/>
            <person name="Peck M.W."/>
        </authorList>
    </citation>
    <scope>NUCLEOTIDE SEQUENCE [LARGE SCALE GENOMIC DNA]</scope>
    <source>
        <strain evidence="1 2">IFR 18/037</strain>
    </source>
</reference>
<comment type="caution">
    <text evidence="1">The sequence shown here is derived from an EMBL/GenBank/DDBJ whole genome shotgun (WGS) entry which is preliminary data.</text>
</comment>
<organism evidence="1 2">
    <name type="scientific">Clostridium botulinum</name>
    <dbReference type="NCBI Taxonomy" id="1491"/>
    <lineage>
        <taxon>Bacteria</taxon>
        <taxon>Bacillati</taxon>
        <taxon>Bacillota</taxon>
        <taxon>Clostridia</taxon>
        <taxon>Eubacteriales</taxon>
        <taxon>Clostridiaceae</taxon>
        <taxon>Clostridium</taxon>
    </lineage>
</organism>
<evidence type="ECO:0000313" key="2">
    <source>
        <dbReference type="Proteomes" id="UP000478995"/>
    </source>
</evidence>
<protein>
    <submittedName>
        <fullName evidence="1">Uncharacterized protein</fullName>
    </submittedName>
</protein>
<dbReference type="EMBL" id="SWOY01000001">
    <property type="protein sequence ID" value="NFG16367.1"/>
    <property type="molecule type" value="Genomic_DNA"/>
</dbReference>
<gene>
    <name evidence="1" type="ORF">FC794_06075</name>
</gene>
<accession>A0A2I4M3Q1</accession>
<dbReference type="Proteomes" id="UP000478995">
    <property type="component" value="Unassembled WGS sequence"/>
</dbReference>
<dbReference type="AlphaFoldDB" id="A0A2I4M3Q1"/>
<evidence type="ECO:0000313" key="1">
    <source>
        <dbReference type="EMBL" id="NFG16367.1"/>
    </source>
</evidence>
<name>A0A2I4M3Q1_CLOBO</name>
<proteinExistence type="predicted"/>